<dbReference type="InterPro" id="IPR035595">
    <property type="entry name" value="UDP_glycos_trans_CS"/>
</dbReference>
<dbReference type="CDD" id="cd03784">
    <property type="entry name" value="GT1_Gtf-like"/>
    <property type="match status" value="1"/>
</dbReference>
<dbReference type="Pfam" id="PF00201">
    <property type="entry name" value="UDPGT"/>
    <property type="match status" value="1"/>
</dbReference>
<proteinExistence type="inferred from homology"/>
<comment type="caution">
    <text evidence="5">The sequence shown here is derived from an EMBL/GenBank/DDBJ whole genome shotgun (WGS) entry which is preliminary data.</text>
</comment>
<evidence type="ECO:0000313" key="5">
    <source>
        <dbReference type="EMBL" id="THU58603.1"/>
    </source>
</evidence>
<accession>A0A4S8JA78</accession>
<evidence type="ECO:0000313" key="6">
    <source>
        <dbReference type="Proteomes" id="UP000317650"/>
    </source>
</evidence>
<dbReference type="PROSITE" id="PS00375">
    <property type="entry name" value="UDPGT"/>
    <property type="match status" value="1"/>
</dbReference>
<evidence type="ECO:0000256" key="4">
    <source>
        <dbReference type="RuleBase" id="RU362057"/>
    </source>
</evidence>
<dbReference type="PANTHER" id="PTHR48047:SF19">
    <property type="entry name" value="GLYCOSYLTRANSFERASE"/>
    <property type="match status" value="1"/>
</dbReference>
<dbReference type="Gene3D" id="3.40.50.2000">
    <property type="entry name" value="Glycogen Phosphorylase B"/>
    <property type="match status" value="2"/>
</dbReference>
<evidence type="ECO:0000256" key="1">
    <source>
        <dbReference type="ARBA" id="ARBA00009995"/>
    </source>
</evidence>
<protein>
    <recommendedName>
        <fullName evidence="4">Glycosyltransferase</fullName>
        <ecNumber evidence="4">2.4.1.-</ecNumber>
    </recommendedName>
</protein>
<keyword evidence="3" id="KW-0328">Glycosyltransferase</keyword>
<keyword evidence="6" id="KW-1185">Reference proteome</keyword>
<dbReference type="FunFam" id="3.40.50.2000:FF:000063">
    <property type="entry name" value="Glycosyltransferase"/>
    <property type="match status" value="1"/>
</dbReference>
<organism evidence="5 6">
    <name type="scientific">Musa balbisiana</name>
    <name type="common">Banana</name>
    <dbReference type="NCBI Taxonomy" id="52838"/>
    <lineage>
        <taxon>Eukaryota</taxon>
        <taxon>Viridiplantae</taxon>
        <taxon>Streptophyta</taxon>
        <taxon>Embryophyta</taxon>
        <taxon>Tracheophyta</taxon>
        <taxon>Spermatophyta</taxon>
        <taxon>Magnoliopsida</taxon>
        <taxon>Liliopsida</taxon>
        <taxon>Zingiberales</taxon>
        <taxon>Musaceae</taxon>
        <taxon>Musa</taxon>
    </lineage>
</organism>
<sequence>MADDASQPLRVFFFPLMSPGHMIPMIDIAKLFARHGAAVTVVTTPGNEPLVRPAIDRRHDGTPVVDLLLLPFPDSVAHLVPSTGEHLGAITTAEHADFMNAVFALAGPLDDLLRQHRPDCLVSDAMFPWTSATAAQLGIPRLVFYGPGAFLLCVHRSIEFRGHHAAVSSRSESFDIEGLPHRIRLEPSEISPIFNFTEMVLQQRKAEENSFGVLVNSFYELEPDYADLFRKEPVTKAYYVGPVALCDQEKEAQRGSRSSPLLGRWLSWLDSKPAGAVVYVCFGSLCELSNDQFKDLALGLEASGHPFLWVVREGAGSPPAWLPDGYERRVEGRGLVIRGWAPQVALLGHPAVGGFVTHCGWNSTLEGLTAGKPMAAWPLNYDQFVNEKLLTEVAGVGVRVRRSEAVGAARVTAEEVTAAVRELMGGGEEAAERRRRAREYAAMAKAAMKEGGSSYQDMKCLMEELIACRERKPGGALNGDVGQEISSSA</sequence>
<comment type="similarity">
    <text evidence="1 3">Belongs to the UDP-glycosyltransferase family.</text>
</comment>
<dbReference type="AlphaFoldDB" id="A0A4S8JA78"/>
<dbReference type="Proteomes" id="UP000317650">
    <property type="component" value="Chromosome 3"/>
</dbReference>
<evidence type="ECO:0000256" key="2">
    <source>
        <dbReference type="ARBA" id="ARBA00022679"/>
    </source>
</evidence>
<name>A0A4S8JA78_MUSBA</name>
<dbReference type="PANTHER" id="PTHR48047">
    <property type="entry name" value="GLYCOSYLTRANSFERASE"/>
    <property type="match status" value="1"/>
</dbReference>
<dbReference type="SUPFAM" id="SSF53756">
    <property type="entry name" value="UDP-Glycosyltransferase/glycogen phosphorylase"/>
    <property type="match status" value="1"/>
</dbReference>
<gene>
    <name evidence="5" type="ORF">C4D60_Mb03t16110</name>
</gene>
<dbReference type="STRING" id="52838.A0A4S8JA78"/>
<dbReference type="GO" id="GO:0035251">
    <property type="term" value="F:UDP-glucosyltransferase activity"/>
    <property type="evidence" value="ECO:0007669"/>
    <property type="project" value="TreeGrafter"/>
</dbReference>
<dbReference type="EC" id="2.4.1.-" evidence="4"/>
<keyword evidence="2 3" id="KW-0808">Transferase</keyword>
<dbReference type="InterPro" id="IPR002213">
    <property type="entry name" value="UDP_glucos_trans"/>
</dbReference>
<evidence type="ECO:0000256" key="3">
    <source>
        <dbReference type="RuleBase" id="RU003718"/>
    </source>
</evidence>
<dbReference type="EMBL" id="PYDT01000006">
    <property type="protein sequence ID" value="THU58603.1"/>
    <property type="molecule type" value="Genomic_DNA"/>
</dbReference>
<reference evidence="5 6" key="1">
    <citation type="journal article" date="2019" name="Nat. Plants">
        <title>Genome sequencing of Musa balbisiana reveals subgenome evolution and function divergence in polyploid bananas.</title>
        <authorList>
            <person name="Yao X."/>
        </authorList>
    </citation>
    <scope>NUCLEOTIDE SEQUENCE [LARGE SCALE GENOMIC DNA]</scope>
    <source>
        <strain evidence="6">cv. DH-PKW</strain>
        <tissue evidence="5">Leaves</tissue>
    </source>
</reference>